<evidence type="ECO:0000313" key="1">
    <source>
        <dbReference type="EMBL" id="KAK9803670.1"/>
    </source>
</evidence>
<dbReference type="Proteomes" id="UP001489004">
    <property type="component" value="Unassembled WGS sequence"/>
</dbReference>
<accession>A0AAW1P1V1</accession>
<sequence length="300" mass="33413">MSDHSKLPDLDLDTATSGSWKGQARFAEKLARLHGRVQELKLLHGFRHTGDTVTYPWQTYAASLLAACSRSVQKLRLALTPPGQAITLRLLANMRQLRVLWMLLGDADFGVMLKATQHVEEVTLHGANYTDTFAKGRMRAEDADPMCNEPTLAASLTEQPNGSPSNLPQRMRILRVDRLRSLTLLNCNIQGFNELAGEDSATIDQMMAFREPWSSQLPPALLQMVHLEELTINVGPYNIGNNVLGDVGNRFPQLRRLQVHFDAFSVRPTGPENYRGPLCLFPALCGLRALESSLDIELLD</sequence>
<comment type="caution">
    <text evidence="1">The sequence shown here is derived from an EMBL/GenBank/DDBJ whole genome shotgun (WGS) entry which is preliminary data.</text>
</comment>
<name>A0AAW1P1V1_9CHLO</name>
<reference evidence="1 2" key="1">
    <citation type="journal article" date="2024" name="Nat. Commun.">
        <title>Phylogenomics reveals the evolutionary origins of lichenization in chlorophyte algae.</title>
        <authorList>
            <person name="Puginier C."/>
            <person name="Libourel C."/>
            <person name="Otte J."/>
            <person name="Skaloud P."/>
            <person name="Haon M."/>
            <person name="Grisel S."/>
            <person name="Petersen M."/>
            <person name="Berrin J.G."/>
            <person name="Delaux P.M."/>
            <person name="Dal Grande F."/>
            <person name="Keller J."/>
        </authorList>
    </citation>
    <scope>NUCLEOTIDE SEQUENCE [LARGE SCALE GENOMIC DNA]</scope>
    <source>
        <strain evidence="1 2">SAG 2043</strain>
    </source>
</reference>
<evidence type="ECO:0000313" key="2">
    <source>
        <dbReference type="Proteomes" id="UP001489004"/>
    </source>
</evidence>
<proteinExistence type="predicted"/>
<gene>
    <name evidence="1" type="ORF">WJX72_010400</name>
</gene>
<dbReference type="EMBL" id="JALJOR010000020">
    <property type="protein sequence ID" value="KAK9803670.1"/>
    <property type="molecule type" value="Genomic_DNA"/>
</dbReference>
<protein>
    <submittedName>
        <fullName evidence="1">Uncharacterized protein</fullName>
    </submittedName>
</protein>
<organism evidence="1 2">
    <name type="scientific">[Myrmecia] bisecta</name>
    <dbReference type="NCBI Taxonomy" id="41462"/>
    <lineage>
        <taxon>Eukaryota</taxon>
        <taxon>Viridiplantae</taxon>
        <taxon>Chlorophyta</taxon>
        <taxon>core chlorophytes</taxon>
        <taxon>Trebouxiophyceae</taxon>
        <taxon>Trebouxiales</taxon>
        <taxon>Trebouxiaceae</taxon>
        <taxon>Myrmecia</taxon>
    </lineage>
</organism>
<keyword evidence="2" id="KW-1185">Reference proteome</keyword>
<dbReference type="AlphaFoldDB" id="A0AAW1P1V1"/>